<comment type="caution">
    <text evidence="2">The sequence shown here is derived from an EMBL/GenBank/DDBJ whole genome shotgun (WGS) entry which is preliminary data.</text>
</comment>
<organism evidence="2 3">
    <name type="scientific">Iris pallida</name>
    <name type="common">Sweet iris</name>
    <dbReference type="NCBI Taxonomy" id="29817"/>
    <lineage>
        <taxon>Eukaryota</taxon>
        <taxon>Viridiplantae</taxon>
        <taxon>Streptophyta</taxon>
        <taxon>Embryophyta</taxon>
        <taxon>Tracheophyta</taxon>
        <taxon>Spermatophyta</taxon>
        <taxon>Magnoliopsida</taxon>
        <taxon>Liliopsida</taxon>
        <taxon>Asparagales</taxon>
        <taxon>Iridaceae</taxon>
        <taxon>Iridoideae</taxon>
        <taxon>Irideae</taxon>
        <taxon>Iris</taxon>
    </lineage>
</organism>
<feature type="compositionally biased region" description="Basic and acidic residues" evidence="1">
    <location>
        <begin position="1"/>
        <end position="13"/>
    </location>
</feature>
<dbReference type="Proteomes" id="UP001140949">
    <property type="component" value="Unassembled WGS sequence"/>
</dbReference>
<dbReference type="AlphaFoldDB" id="A0AAX6IIG0"/>
<keyword evidence="3" id="KW-1185">Reference proteome</keyword>
<feature type="region of interest" description="Disordered" evidence="1">
    <location>
        <begin position="1"/>
        <end position="24"/>
    </location>
</feature>
<gene>
    <name evidence="2" type="ORF">M6B38_253725</name>
</gene>
<reference evidence="2" key="2">
    <citation type="submission" date="2023-04" db="EMBL/GenBank/DDBJ databases">
        <authorList>
            <person name="Bruccoleri R.E."/>
            <person name="Oakeley E.J."/>
            <person name="Faust A.-M."/>
            <person name="Dessus-Babus S."/>
            <person name="Altorfer M."/>
            <person name="Burckhardt D."/>
            <person name="Oertli M."/>
            <person name="Naumann U."/>
            <person name="Petersen F."/>
            <person name="Wong J."/>
        </authorList>
    </citation>
    <scope>NUCLEOTIDE SEQUENCE</scope>
    <source>
        <strain evidence="2">GSM-AAB239-AS_SAM_17_03QT</strain>
        <tissue evidence="2">Leaf</tissue>
    </source>
</reference>
<protein>
    <submittedName>
        <fullName evidence="2">DBF4-type zinc finger-containing protein 2-like protein</fullName>
    </submittedName>
</protein>
<evidence type="ECO:0000313" key="2">
    <source>
        <dbReference type="EMBL" id="KAJ6852624.1"/>
    </source>
</evidence>
<proteinExistence type="predicted"/>
<reference evidence="2" key="1">
    <citation type="journal article" date="2023" name="GigaByte">
        <title>Genome assembly of the bearded iris, Iris pallida Lam.</title>
        <authorList>
            <person name="Bruccoleri R.E."/>
            <person name="Oakeley E.J."/>
            <person name="Faust A.M.E."/>
            <person name="Altorfer M."/>
            <person name="Dessus-Babus S."/>
            <person name="Burckhardt D."/>
            <person name="Oertli M."/>
            <person name="Naumann U."/>
            <person name="Petersen F."/>
            <person name="Wong J."/>
        </authorList>
    </citation>
    <scope>NUCLEOTIDE SEQUENCE</scope>
    <source>
        <strain evidence="2">GSM-AAB239-AS_SAM_17_03QT</strain>
    </source>
</reference>
<accession>A0AAX6IIG0</accession>
<name>A0AAX6IIG0_IRIPA</name>
<evidence type="ECO:0000256" key="1">
    <source>
        <dbReference type="SAM" id="MobiDB-lite"/>
    </source>
</evidence>
<evidence type="ECO:0000313" key="3">
    <source>
        <dbReference type="Proteomes" id="UP001140949"/>
    </source>
</evidence>
<sequence length="63" mass="6493">MGGSIEEGHEYGARQRVGCGSPSETRGAAVVVNAEESPVRLGVRAHRLGDIGLVVDSRGESAC</sequence>
<dbReference type="EMBL" id="JANAVB010001796">
    <property type="protein sequence ID" value="KAJ6852624.1"/>
    <property type="molecule type" value="Genomic_DNA"/>
</dbReference>